<evidence type="ECO:0000256" key="1">
    <source>
        <dbReference type="ARBA" id="ARBA00008425"/>
    </source>
</evidence>
<dbReference type="RefSeq" id="WP_211466170.1">
    <property type="nucleotide sequence ID" value="NZ_JAGSXH010000018.1"/>
</dbReference>
<dbReference type="InterPro" id="IPR014503">
    <property type="entry name" value="Clavaminate_syn-like"/>
</dbReference>
<comment type="similarity">
    <text evidence="1">Belongs to the clavaminate synthase family.</text>
</comment>
<keyword evidence="7" id="KW-0223">Dioxygenase</keyword>
<evidence type="ECO:0000256" key="3">
    <source>
        <dbReference type="ARBA" id="ARBA00023002"/>
    </source>
</evidence>
<evidence type="ECO:0000256" key="4">
    <source>
        <dbReference type="ARBA" id="ARBA00023004"/>
    </source>
</evidence>
<dbReference type="GO" id="GO:0051213">
    <property type="term" value="F:dioxygenase activity"/>
    <property type="evidence" value="ECO:0007669"/>
    <property type="project" value="UniProtKB-KW"/>
</dbReference>
<evidence type="ECO:0000259" key="6">
    <source>
        <dbReference type="Pfam" id="PF02668"/>
    </source>
</evidence>
<dbReference type="EMBL" id="JAGSXH010000018">
    <property type="protein sequence ID" value="MBS2962946.1"/>
    <property type="molecule type" value="Genomic_DNA"/>
</dbReference>
<dbReference type="Pfam" id="PF02668">
    <property type="entry name" value="TauD"/>
    <property type="match status" value="1"/>
</dbReference>
<dbReference type="Gene3D" id="3.60.130.10">
    <property type="entry name" value="Clavaminate synthase-like"/>
    <property type="match status" value="1"/>
</dbReference>
<reference evidence="7" key="1">
    <citation type="submission" date="2021-04" db="EMBL/GenBank/DDBJ databases">
        <title>Genome based classification of Actinospica acidithermotolerans sp. nov., an actinobacterium isolated from an Indonesian hot spring.</title>
        <authorList>
            <person name="Kusuma A.B."/>
            <person name="Putra K.E."/>
            <person name="Nafisah S."/>
            <person name="Loh J."/>
            <person name="Nouioui I."/>
            <person name="Goodfellow M."/>
        </authorList>
    </citation>
    <scope>NUCLEOTIDE SEQUENCE</scope>
    <source>
        <strain evidence="7">DSM 45618</strain>
    </source>
</reference>
<dbReference type="SUPFAM" id="SSF51197">
    <property type="entry name" value="Clavaminate synthase-like"/>
    <property type="match status" value="1"/>
</dbReference>
<evidence type="ECO:0000256" key="2">
    <source>
        <dbReference type="ARBA" id="ARBA00022723"/>
    </source>
</evidence>
<keyword evidence="3" id="KW-0560">Oxidoreductase</keyword>
<evidence type="ECO:0000256" key="5">
    <source>
        <dbReference type="PIRSR" id="PIRSR019543-2"/>
    </source>
</evidence>
<gene>
    <name evidence="7" type="ORF">KGA66_07820</name>
</gene>
<dbReference type="InterPro" id="IPR042098">
    <property type="entry name" value="TauD-like_sf"/>
</dbReference>
<dbReference type="GO" id="GO:0005506">
    <property type="term" value="F:iron ion binding"/>
    <property type="evidence" value="ECO:0007669"/>
    <property type="project" value="InterPro"/>
</dbReference>
<feature type="binding site" evidence="5">
    <location>
        <position position="299"/>
    </location>
    <ligand>
        <name>Fe cation</name>
        <dbReference type="ChEBI" id="CHEBI:24875"/>
    </ligand>
</feature>
<proteinExistence type="inferred from homology"/>
<dbReference type="Proteomes" id="UP000677913">
    <property type="component" value="Unassembled WGS sequence"/>
</dbReference>
<keyword evidence="4 5" id="KW-0408">Iron</keyword>
<feature type="domain" description="TauD/TfdA-like" evidence="6">
    <location>
        <begin position="276"/>
        <end position="319"/>
    </location>
</feature>
<comment type="caution">
    <text evidence="7">The sequence shown here is derived from an EMBL/GenBank/DDBJ whole genome shotgun (WGS) entry which is preliminary data.</text>
</comment>
<dbReference type="AlphaFoldDB" id="A0A8J8BCB6"/>
<protein>
    <submittedName>
        <fullName evidence="7">TauD/TfdA family dioxygenase</fullName>
    </submittedName>
</protein>
<name>A0A8J8BCB6_9ACTN</name>
<keyword evidence="8" id="KW-1185">Reference proteome</keyword>
<dbReference type="PIRSF" id="PIRSF019543">
    <property type="entry name" value="Clavaminate_syn"/>
    <property type="match status" value="1"/>
</dbReference>
<keyword evidence="2 5" id="KW-0479">Metal-binding</keyword>
<sequence length="321" mass="35266">MTSFLRLAAYRLDDVTRDLLGKELIERVAEHTLDSDADEAILAGIGAHALSRYLPGEILRGIQIFCASGHHCLLLRNLPGQPFPDTPVSGFARESHLGVVNALHFGLVQLLGLVPYAVDYENDGRLMRNVVPNPAAAGITSSWGADAEFSWHTDNPHLPFGAAGMDPRPYIPRFLTFYAVRNEELVPTEVVALADIVATLDESTLHELRSAHFSAGAPASNDTGALREGGRLDRTALLESAGERGQEWARFDAGTTRGLNDRARAALAVWQNALDAAEGRQFVLESRDFLIFDNYRVLHRRRAFTPGPQAGARWLRRCYAS</sequence>
<dbReference type="InterPro" id="IPR003819">
    <property type="entry name" value="TauD/TfdA-like"/>
</dbReference>
<evidence type="ECO:0000313" key="7">
    <source>
        <dbReference type="EMBL" id="MBS2962946.1"/>
    </source>
</evidence>
<organism evidence="7 8">
    <name type="scientific">Actinocrinis puniceicyclus</name>
    <dbReference type="NCBI Taxonomy" id="977794"/>
    <lineage>
        <taxon>Bacteria</taxon>
        <taxon>Bacillati</taxon>
        <taxon>Actinomycetota</taxon>
        <taxon>Actinomycetes</taxon>
        <taxon>Catenulisporales</taxon>
        <taxon>Actinospicaceae</taxon>
        <taxon>Actinocrinis</taxon>
    </lineage>
</organism>
<evidence type="ECO:0000313" key="8">
    <source>
        <dbReference type="Proteomes" id="UP000677913"/>
    </source>
</evidence>
<accession>A0A8J8BCB6</accession>